<name>A0A5B7JN22_PORTR</name>
<reference evidence="1 2" key="1">
    <citation type="submission" date="2019-05" db="EMBL/GenBank/DDBJ databases">
        <title>Another draft genome of Portunus trituberculatus and its Hox gene families provides insights of decapod evolution.</title>
        <authorList>
            <person name="Jeong J.-H."/>
            <person name="Song I."/>
            <person name="Kim S."/>
            <person name="Choi T."/>
            <person name="Kim D."/>
            <person name="Ryu S."/>
            <person name="Kim W."/>
        </authorList>
    </citation>
    <scope>NUCLEOTIDE SEQUENCE [LARGE SCALE GENOMIC DNA]</scope>
    <source>
        <tissue evidence="1">Muscle</tissue>
    </source>
</reference>
<dbReference type="Proteomes" id="UP000324222">
    <property type="component" value="Unassembled WGS sequence"/>
</dbReference>
<dbReference type="EMBL" id="VSRR010103250">
    <property type="protein sequence ID" value="MPC95706.1"/>
    <property type="molecule type" value="Genomic_DNA"/>
</dbReference>
<keyword evidence="2" id="KW-1185">Reference proteome</keyword>
<protein>
    <submittedName>
        <fullName evidence="1">Uncharacterized protein</fullName>
    </submittedName>
</protein>
<evidence type="ECO:0000313" key="1">
    <source>
        <dbReference type="EMBL" id="MPC95706.1"/>
    </source>
</evidence>
<accession>A0A5B7JN22</accession>
<gene>
    <name evidence="1" type="ORF">E2C01_090930</name>
</gene>
<proteinExistence type="predicted"/>
<comment type="caution">
    <text evidence="1">The sequence shown here is derived from an EMBL/GenBank/DDBJ whole genome shotgun (WGS) entry which is preliminary data.</text>
</comment>
<evidence type="ECO:0000313" key="2">
    <source>
        <dbReference type="Proteomes" id="UP000324222"/>
    </source>
</evidence>
<organism evidence="1 2">
    <name type="scientific">Portunus trituberculatus</name>
    <name type="common">Swimming crab</name>
    <name type="synonym">Neptunus trituberculatus</name>
    <dbReference type="NCBI Taxonomy" id="210409"/>
    <lineage>
        <taxon>Eukaryota</taxon>
        <taxon>Metazoa</taxon>
        <taxon>Ecdysozoa</taxon>
        <taxon>Arthropoda</taxon>
        <taxon>Crustacea</taxon>
        <taxon>Multicrustacea</taxon>
        <taxon>Malacostraca</taxon>
        <taxon>Eumalacostraca</taxon>
        <taxon>Eucarida</taxon>
        <taxon>Decapoda</taxon>
        <taxon>Pleocyemata</taxon>
        <taxon>Brachyura</taxon>
        <taxon>Eubrachyura</taxon>
        <taxon>Portunoidea</taxon>
        <taxon>Portunidae</taxon>
        <taxon>Portuninae</taxon>
        <taxon>Portunus</taxon>
    </lineage>
</organism>
<dbReference type="AlphaFoldDB" id="A0A5B7JN22"/>
<sequence length="29" mass="3348">MTTAPPPCWVVQRRGRVWSHGHACKVQCR</sequence>